<comment type="caution">
    <text evidence="1">The sequence shown here is derived from an EMBL/GenBank/DDBJ whole genome shotgun (WGS) entry which is preliminary data.</text>
</comment>
<gene>
    <name evidence="1" type="ORF">CC78DRAFT_548066</name>
</gene>
<reference evidence="2" key="1">
    <citation type="journal article" date="2020" name="Stud. Mycol.">
        <title>101 Dothideomycetes genomes: A test case for predicting lifestyles and emergence of pathogens.</title>
        <authorList>
            <person name="Haridas S."/>
            <person name="Albert R."/>
            <person name="Binder M."/>
            <person name="Bloem J."/>
            <person name="LaButti K."/>
            <person name="Salamov A."/>
            <person name="Andreopoulos B."/>
            <person name="Baker S."/>
            <person name="Barry K."/>
            <person name="Bills G."/>
            <person name="Bluhm B."/>
            <person name="Cannon C."/>
            <person name="Castanera R."/>
            <person name="Culley D."/>
            <person name="Daum C."/>
            <person name="Ezra D."/>
            <person name="Gonzalez J."/>
            <person name="Henrissat B."/>
            <person name="Kuo A."/>
            <person name="Liang C."/>
            <person name="Lipzen A."/>
            <person name="Lutzoni F."/>
            <person name="Magnuson J."/>
            <person name="Mondo S."/>
            <person name="Nolan M."/>
            <person name="Ohm R."/>
            <person name="Pangilinan J."/>
            <person name="Park H.-J."/>
            <person name="Ramirez L."/>
            <person name="Alfaro M."/>
            <person name="Sun H."/>
            <person name="Tritt A."/>
            <person name="Yoshinaga Y."/>
            <person name="Zwiers L.-H."/>
            <person name="Turgeon B."/>
            <person name="Goodwin S."/>
            <person name="Spatafora J."/>
            <person name="Crous P."/>
            <person name="Grigoriev I."/>
        </authorList>
    </citation>
    <scope>NUCLEOTIDE SEQUENCE [LARGE SCALE GENOMIC DNA]</scope>
    <source>
        <strain evidence="2">CBS 304.66</strain>
    </source>
</reference>
<keyword evidence="2" id="KW-1185">Reference proteome</keyword>
<sequence>MSILQYSGLAMVFFSWVSRGRGIVQSMCNGRLARLSLCLESPDVSWLPGSLHHQQYWLRDIWSTSINRGLNRWQNHYTITRRTRKMFNVDYAMQKQWYSGLPSGTAGRNQLQSFLKIVNAKKK</sequence>
<dbReference type="EMBL" id="ML986699">
    <property type="protein sequence ID" value="KAF2259744.1"/>
    <property type="molecule type" value="Genomic_DNA"/>
</dbReference>
<proteinExistence type="predicted"/>
<dbReference type="Proteomes" id="UP000800093">
    <property type="component" value="Unassembled WGS sequence"/>
</dbReference>
<organism evidence="1 2">
    <name type="scientific">Lojkania enalia</name>
    <dbReference type="NCBI Taxonomy" id="147567"/>
    <lineage>
        <taxon>Eukaryota</taxon>
        <taxon>Fungi</taxon>
        <taxon>Dikarya</taxon>
        <taxon>Ascomycota</taxon>
        <taxon>Pezizomycotina</taxon>
        <taxon>Dothideomycetes</taxon>
        <taxon>Pleosporomycetidae</taxon>
        <taxon>Pleosporales</taxon>
        <taxon>Pleosporales incertae sedis</taxon>
        <taxon>Lojkania</taxon>
    </lineage>
</organism>
<dbReference type="AlphaFoldDB" id="A0A9P4K598"/>
<accession>A0A9P4K598</accession>
<protein>
    <submittedName>
        <fullName evidence="1">Uncharacterized protein</fullName>
    </submittedName>
</protein>
<evidence type="ECO:0000313" key="1">
    <source>
        <dbReference type="EMBL" id="KAF2259744.1"/>
    </source>
</evidence>
<name>A0A9P4K598_9PLEO</name>
<evidence type="ECO:0000313" key="2">
    <source>
        <dbReference type="Proteomes" id="UP000800093"/>
    </source>
</evidence>